<dbReference type="RefSeq" id="WP_083111267.1">
    <property type="nucleotide sequence ID" value="NZ_MVHE01000002.1"/>
</dbReference>
<reference evidence="2 3" key="1">
    <citation type="submission" date="2017-02" db="EMBL/GenBank/DDBJ databases">
        <title>The new phylogeny of genus Mycobacterium.</title>
        <authorList>
            <person name="Tortoli E."/>
            <person name="Trovato A."/>
            <person name="Cirillo D.M."/>
        </authorList>
    </citation>
    <scope>NUCLEOTIDE SEQUENCE [LARGE SCALE GENOMIC DNA]</scope>
    <source>
        <strain evidence="2 3">DSM 45057</strain>
    </source>
</reference>
<gene>
    <name evidence="2" type="ORF">BST12_01655</name>
</gene>
<proteinExistence type="predicted"/>
<evidence type="ECO:0000313" key="3">
    <source>
        <dbReference type="Proteomes" id="UP000192284"/>
    </source>
</evidence>
<feature type="transmembrane region" description="Helical" evidence="1">
    <location>
        <begin position="27"/>
        <end position="46"/>
    </location>
</feature>
<dbReference type="Proteomes" id="UP000192284">
    <property type="component" value="Unassembled WGS sequence"/>
</dbReference>
<evidence type="ECO:0000313" key="2">
    <source>
        <dbReference type="EMBL" id="ORA25778.1"/>
    </source>
</evidence>
<keyword evidence="1" id="KW-1133">Transmembrane helix</keyword>
<comment type="caution">
    <text evidence="2">The sequence shown here is derived from an EMBL/GenBank/DDBJ whole genome shotgun (WGS) entry which is preliminary data.</text>
</comment>
<keyword evidence="3" id="KW-1185">Reference proteome</keyword>
<dbReference type="EMBL" id="MVHE01000002">
    <property type="protein sequence ID" value="ORA25778.1"/>
    <property type="molecule type" value="Genomic_DNA"/>
</dbReference>
<keyword evidence="1" id="KW-0472">Membrane</keyword>
<sequence>MAGGVLWGIVVKVLSILDKTLSMDIRLLYAAGGVCLPVLISGLVIYRLVRRPAVRTYAVALLIAPCTGLLLLLSLFVIGLPGMLTRP</sequence>
<evidence type="ECO:0000256" key="1">
    <source>
        <dbReference type="SAM" id="Phobius"/>
    </source>
</evidence>
<feature type="transmembrane region" description="Helical" evidence="1">
    <location>
        <begin position="58"/>
        <end position="84"/>
    </location>
</feature>
<name>A0A1X0A7A8_MYCAN</name>
<keyword evidence="1" id="KW-0812">Transmembrane</keyword>
<accession>A0A1X0A7A8</accession>
<protein>
    <submittedName>
        <fullName evidence="2">Uncharacterized protein</fullName>
    </submittedName>
</protein>
<dbReference type="AlphaFoldDB" id="A0A1X0A7A8"/>
<organism evidence="2 3">
    <name type="scientific">Mycobacterium angelicum</name>
    <dbReference type="NCBI Taxonomy" id="470074"/>
    <lineage>
        <taxon>Bacteria</taxon>
        <taxon>Bacillati</taxon>
        <taxon>Actinomycetota</taxon>
        <taxon>Actinomycetes</taxon>
        <taxon>Mycobacteriales</taxon>
        <taxon>Mycobacteriaceae</taxon>
        <taxon>Mycobacterium</taxon>
    </lineage>
</organism>